<name>A0ABT6SFV1_9ACTN</name>
<protein>
    <recommendedName>
        <fullName evidence="3">ATP-binding protein</fullName>
    </recommendedName>
</protein>
<dbReference type="RefSeq" id="WP_282544649.1">
    <property type="nucleotide sequence ID" value="NZ_JASCIQ010000025.1"/>
</dbReference>
<gene>
    <name evidence="1" type="ORF">QIS96_23320</name>
</gene>
<keyword evidence="2" id="KW-1185">Reference proteome</keyword>
<organism evidence="1 2">
    <name type="scientific">Streptomyces cavernicola</name>
    <dbReference type="NCBI Taxonomy" id="3043613"/>
    <lineage>
        <taxon>Bacteria</taxon>
        <taxon>Bacillati</taxon>
        <taxon>Actinomycetota</taxon>
        <taxon>Actinomycetes</taxon>
        <taxon>Kitasatosporales</taxon>
        <taxon>Streptomycetaceae</taxon>
        <taxon>Streptomyces</taxon>
    </lineage>
</organism>
<dbReference type="EMBL" id="JASCIQ010000025">
    <property type="protein sequence ID" value="MDI3406729.1"/>
    <property type="molecule type" value="Genomic_DNA"/>
</dbReference>
<evidence type="ECO:0000313" key="2">
    <source>
        <dbReference type="Proteomes" id="UP001223978"/>
    </source>
</evidence>
<reference evidence="1 2" key="1">
    <citation type="submission" date="2023-05" db="EMBL/GenBank/DDBJ databases">
        <title>Draft genome sequence of Streptomyces sp. B-S-A6 isolated from a cave soil in Thailand.</title>
        <authorList>
            <person name="Chamroensaksri N."/>
            <person name="Muangham S."/>
        </authorList>
    </citation>
    <scope>NUCLEOTIDE SEQUENCE [LARGE SCALE GENOMIC DNA]</scope>
    <source>
        <strain evidence="1 2">B-S-A6</strain>
    </source>
</reference>
<dbReference type="Proteomes" id="UP001223978">
    <property type="component" value="Unassembled WGS sequence"/>
</dbReference>
<evidence type="ECO:0008006" key="3">
    <source>
        <dbReference type="Google" id="ProtNLM"/>
    </source>
</evidence>
<evidence type="ECO:0000313" key="1">
    <source>
        <dbReference type="EMBL" id="MDI3406729.1"/>
    </source>
</evidence>
<sequence>MISDAVPLLWASSLRTPAAGNAAAMRQVLGTENSLEFRVGPERGPAEAMRRSRRFAAMVLPALLAAPSQAAEIESALAVLTELVDITARSRASVDLAGRISCDGDHVLITVGEMGSALPEPEEEPGLFLVRRLVDDMGQHRGDGGGYMTWASVPVRPSPGGRM</sequence>
<comment type="caution">
    <text evidence="1">The sequence shown here is derived from an EMBL/GenBank/DDBJ whole genome shotgun (WGS) entry which is preliminary data.</text>
</comment>
<proteinExistence type="predicted"/>
<accession>A0ABT6SFV1</accession>